<sequence>MKIPYFTNIILDVSNPIVLVRASTETECENGPVQSPLPRLFSFAESSKNRMVHDKNQLFYRMIKVRYSMVRKNLPHGMKESISTTRF</sequence>
<organism evidence="1 2">
    <name type="scientific">Faecalibacterium prausnitzii</name>
    <dbReference type="NCBI Taxonomy" id="853"/>
    <lineage>
        <taxon>Bacteria</taxon>
        <taxon>Bacillati</taxon>
        <taxon>Bacillota</taxon>
        <taxon>Clostridia</taxon>
        <taxon>Eubacteriales</taxon>
        <taxon>Oscillospiraceae</taxon>
        <taxon>Faecalibacterium</taxon>
    </lineage>
</organism>
<dbReference type="AlphaFoldDB" id="A0A329TSG5"/>
<gene>
    <name evidence="1" type="ORF">C4N25_02150</name>
</gene>
<name>A0A329TSG5_9FIRM</name>
<accession>A0A329TSG5</accession>
<comment type="caution">
    <text evidence="1">The sequence shown here is derived from an EMBL/GenBank/DDBJ whole genome shotgun (WGS) entry which is preliminary data.</text>
</comment>
<evidence type="ECO:0000313" key="2">
    <source>
        <dbReference type="Proteomes" id="UP000251634"/>
    </source>
</evidence>
<proteinExistence type="predicted"/>
<dbReference type="EMBL" id="PRKZ01000001">
    <property type="protein sequence ID" value="RAW52234.1"/>
    <property type="molecule type" value="Genomic_DNA"/>
</dbReference>
<dbReference type="Proteomes" id="UP000251634">
    <property type="component" value="Unassembled WGS sequence"/>
</dbReference>
<protein>
    <submittedName>
        <fullName evidence="1">Uncharacterized protein</fullName>
    </submittedName>
</protein>
<reference evidence="1 2" key="1">
    <citation type="submission" date="2018-02" db="EMBL/GenBank/DDBJ databases">
        <title>Complete genome sequencing of Faecalibacterium prausnitzii strains isolated from the human gut.</title>
        <authorList>
            <person name="Fitzgerald B.C."/>
            <person name="Shkoporov A.N."/>
            <person name="Ross P.R."/>
            <person name="Hill C."/>
        </authorList>
    </citation>
    <scope>NUCLEOTIDE SEQUENCE [LARGE SCALE GENOMIC DNA]</scope>
    <source>
        <strain evidence="1 2">APC942/8-14-2</strain>
    </source>
</reference>
<evidence type="ECO:0000313" key="1">
    <source>
        <dbReference type="EMBL" id="RAW52234.1"/>
    </source>
</evidence>